<dbReference type="Proteomes" id="UP000295096">
    <property type="component" value="Unassembled WGS sequence"/>
</dbReference>
<feature type="compositionally biased region" description="Basic and acidic residues" evidence="1">
    <location>
        <begin position="174"/>
        <end position="190"/>
    </location>
</feature>
<accession>A0A4R5Q5W8</accession>
<proteinExistence type="predicted"/>
<reference evidence="2 3" key="1">
    <citation type="journal article" date="2016" name="J. Microbiol.">
        <title>Dankookia rubra gen. nov., sp. nov., an alphaproteobacterium isolated from sediment of a shallow stream.</title>
        <authorList>
            <person name="Kim W.H."/>
            <person name="Kim D.H."/>
            <person name="Kang K."/>
            <person name="Ahn T.Y."/>
        </authorList>
    </citation>
    <scope>NUCLEOTIDE SEQUENCE [LARGE SCALE GENOMIC DNA]</scope>
    <source>
        <strain evidence="2 3">JCM30602</strain>
    </source>
</reference>
<comment type="caution">
    <text evidence="2">The sequence shown here is derived from an EMBL/GenBank/DDBJ whole genome shotgun (WGS) entry which is preliminary data.</text>
</comment>
<gene>
    <name evidence="2" type="ORF">E2C06_33435</name>
</gene>
<dbReference type="RefSeq" id="WP_133292889.1">
    <property type="nucleotide sequence ID" value="NZ_SMSJ01000136.1"/>
</dbReference>
<evidence type="ECO:0000256" key="1">
    <source>
        <dbReference type="SAM" id="MobiDB-lite"/>
    </source>
</evidence>
<dbReference type="EMBL" id="SMSJ01000136">
    <property type="protein sequence ID" value="TDH58270.1"/>
    <property type="molecule type" value="Genomic_DNA"/>
</dbReference>
<keyword evidence="3" id="KW-1185">Reference proteome</keyword>
<evidence type="ECO:0000313" key="2">
    <source>
        <dbReference type="EMBL" id="TDH58270.1"/>
    </source>
</evidence>
<sequence length="190" mass="21055">MSRASPRNQTLVLPPGGLTPIKAAEMFCPEAFAIYRQGGEALEAAIRSEAHRMSARAMRRPELRADAWLTLQLLDVIYRRPDLNLTGRNPNASLAPRTAVDPDVLQAACERNNSDQAMHRRWVEIDFIRDLISSGRDLVTTIDLGQPDQKVDARIESSNGSPVQPPLASVETAEAAKPEYTPDRGKQWLT</sequence>
<protein>
    <submittedName>
        <fullName evidence="2">Uncharacterized protein</fullName>
    </submittedName>
</protein>
<name>A0A4R5Q5W8_9PROT</name>
<feature type="region of interest" description="Disordered" evidence="1">
    <location>
        <begin position="150"/>
        <end position="190"/>
    </location>
</feature>
<evidence type="ECO:0000313" key="3">
    <source>
        <dbReference type="Proteomes" id="UP000295096"/>
    </source>
</evidence>
<organism evidence="2 3">
    <name type="scientific">Dankookia rubra</name>
    <dbReference type="NCBI Taxonomy" id="1442381"/>
    <lineage>
        <taxon>Bacteria</taxon>
        <taxon>Pseudomonadati</taxon>
        <taxon>Pseudomonadota</taxon>
        <taxon>Alphaproteobacteria</taxon>
        <taxon>Acetobacterales</taxon>
        <taxon>Roseomonadaceae</taxon>
        <taxon>Dankookia</taxon>
    </lineage>
</organism>
<dbReference type="AlphaFoldDB" id="A0A4R5Q5W8"/>